<dbReference type="GO" id="GO:0016763">
    <property type="term" value="F:pentosyltransferase activity"/>
    <property type="evidence" value="ECO:0007669"/>
    <property type="project" value="TreeGrafter"/>
</dbReference>
<dbReference type="InterPro" id="IPR050297">
    <property type="entry name" value="LipidA_mod_glycosyltrf_83"/>
</dbReference>
<dbReference type="PANTHER" id="PTHR33908:SF3">
    <property type="entry name" value="UNDECAPRENYL PHOSPHATE-ALPHA-4-AMINO-4-DEOXY-L-ARABINOSE ARABINOSYL TRANSFERASE"/>
    <property type="match status" value="1"/>
</dbReference>
<comment type="subcellular location">
    <subcellularLocation>
        <location evidence="1">Cell membrane</location>
        <topology evidence="1">Multi-pass membrane protein</topology>
    </subcellularLocation>
</comment>
<proteinExistence type="predicted"/>
<dbReference type="EMBL" id="DSZU01000121">
    <property type="protein sequence ID" value="HGV55761.1"/>
    <property type="molecule type" value="Genomic_DNA"/>
</dbReference>
<gene>
    <name evidence="10" type="ORF">ENT73_06765</name>
</gene>
<evidence type="ECO:0000256" key="3">
    <source>
        <dbReference type="ARBA" id="ARBA00022676"/>
    </source>
</evidence>
<name>A0A832GQ17_9BACT</name>
<evidence type="ECO:0000256" key="6">
    <source>
        <dbReference type="ARBA" id="ARBA00022989"/>
    </source>
</evidence>
<feature type="domain" description="Glycosyltransferase RgtA/B/C/D-like" evidence="9">
    <location>
        <begin position="64"/>
        <end position="220"/>
    </location>
</feature>
<feature type="transmembrane region" description="Helical" evidence="8">
    <location>
        <begin position="290"/>
        <end position="308"/>
    </location>
</feature>
<feature type="transmembrane region" description="Helical" evidence="8">
    <location>
        <begin position="255"/>
        <end position="278"/>
    </location>
</feature>
<reference evidence="10" key="1">
    <citation type="journal article" date="2020" name="mSystems">
        <title>Genome- and Community-Level Interaction Insights into Carbon Utilization and Element Cycling Functions of Hydrothermarchaeota in Hydrothermal Sediment.</title>
        <authorList>
            <person name="Zhou Z."/>
            <person name="Liu Y."/>
            <person name="Xu W."/>
            <person name="Pan J."/>
            <person name="Luo Z.H."/>
            <person name="Li M."/>
        </authorList>
    </citation>
    <scope>NUCLEOTIDE SEQUENCE [LARGE SCALE GENOMIC DNA]</scope>
    <source>
        <strain evidence="10">SpSt-605</strain>
    </source>
</reference>
<keyword evidence="7 8" id="KW-0472">Membrane</keyword>
<dbReference type="PANTHER" id="PTHR33908">
    <property type="entry name" value="MANNOSYLTRANSFERASE YKCB-RELATED"/>
    <property type="match status" value="1"/>
</dbReference>
<keyword evidence="2" id="KW-1003">Cell membrane</keyword>
<dbReference type="GO" id="GO:0010041">
    <property type="term" value="P:response to iron(III) ion"/>
    <property type="evidence" value="ECO:0007669"/>
    <property type="project" value="TreeGrafter"/>
</dbReference>
<keyword evidence="6 8" id="KW-1133">Transmembrane helix</keyword>
<evidence type="ECO:0000256" key="4">
    <source>
        <dbReference type="ARBA" id="ARBA00022679"/>
    </source>
</evidence>
<protein>
    <recommendedName>
        <fullName evidence="9">Glycosyltransferase RgtA/B/C/D-like domain-containing protein</fullName>
    </recommendedName>
</protein>
<feature type="transmembrane region" description="Helical" evidence="8">
    <location>
        <begin position="6"/>
        <end position="27"/>
    </location>
</feature>
<comment type="caution">
    <text evidence="10">The sequence shown here is derived from an EMBL/GenBank/DDBJ whole genome shotgun (WGS) entry which is preliminary data.</text>
</comment>
<keyword evidence="5 8" id="KW-0812">Transmembrane</keyword>
<dbReference type="GO" id="GO:0009103">
    <property type="term" value="P:lipopolysaccharide biosynthetic process"/>
    <property type="evidence" value="ECO:0007669"/>
    <property type="project" value="UniProtKB-ARBA"/>
</dbReference>
<organism evidence="10">
    <name type="scientific">Caldimicrobium thiodismutans</name>
    <dbReference type="NCBI Taxonomy" id="1653476"/>
    <lineage>
        <taxon>Bacteria</taxon>
        <taxon>Pseudomonadati</taxon>
        <taxon>Thermodesulfobacteriota</taxon>
        <taxon>Thermodesulfobacteria</taxon>
        <taxon>Thermodesulfobacteriales</taxon>
        <taxon>Thermodesulfobacteriaceae</taxon>
        <taxon>Caldimicrobium</taxon>
    </lineage>
</organism>
<evidence type="ECO:0000256" key="7">
    <source>
        <dbReference type="ARBA" id="ARBA00023136"/>
    </source>
</evidence>
<feature type="transmembrane region" description="Helical" evidence="8">
    <location>
        <begin position="161"/>
        <end position="194"/>
    </location>
</feature>
<feature type="transmembrane region" description="Helical" evidence="8">
    <location>
        <begin position="138"/>
        <end position="155"/>
    </location>
</feature>
<dbReference type="Pfam" id="PF13231">
    <property type="entry name" value="PMT_2"/>
    <property type="match status" value="1"/>
</dbReference>
<evidence type="ECO:0000256" key="2">
    <source>
        <dbReference type="ARBA" id="ARBA00022475"/>
    </source>
</evidence>
<dbReference type="GO" id="GO:0005886">
    <property type="term" value="C:plasma membrane"/>
    <property type="evidence" value="ECO:0007669"/>
    <property type="project" value="UniProtKB-SubCell"/>
</dbReference>
<feature type="transmembrane region" description="Helical" evidence="8">
    <location>
        <begin position="314"/>
        <end position="331"/>
    </location>
</feature>
<dbReference type="InterPro" id="IPR038731">
    <property type="entry name" value="RgtA/B/C-like"/>
</dbReference>
<keyword evidence="4" id="KW-0808">Transferase</keyword>
<evidence type="ECO:0000256" key="8">
    <source>
        <dbReference type="SAM" id="Phobius"/>
    </source>
</evidence>
<evidence type="ECO:0000259" key="9">
    <source>
        <dbReference type="Pfam" id="PF13231"/>
    </source>
</evidence>
<evidence type="ECO:0000313" key="10">
    <source>
        <dbReference type="EMBL" id="HGV55761.1"/>
    </source>
</evidence>
<accession>A0A832GQ17</accession>
<evidence type="ECO:0000256" key="1">
    <source>
        <dbReference type="ARBA" id="ARBA00004651"/>
    </source>
</evidence>
<feature type="transmembrane region" description="Helical" evidence="8">
    <location>
        <begin position="372"/>
        <end position="389"/>
    </location>
</feature>
<feature type="transmembrane region" description="Helical" evidence="8">
    <location>
        <begin position="206"/>
        <end position="223"/>
    </location>
</feature>
<keyword evidence="3" id="KW-0328">Glycosyltransferase</keyword>
<sequence length="530" mass="61653">MSVNLLDRLIVLIFLLLVSFAIFGYLGKRPLFGVEGRWAEGAREMSLRGSNFVPTLNFEPHVTKPLLPFWLIKKSGELLGYSEFSVRLSGAILAFVSVFIFWRLSLKIFEAPYAKLATFLYGSSLGFLQFVRLAQSEIYQLTGLIIALTVYVYFREKKSLIGYLLFFFGLLIATLSKGLTAVAVLTLFVMIDILFHKLYFHFNPKAFLALFLGVLLYFLPYYLTSQEMQTSLPFYLWFRENLKQAVDPYDNLRPFYIYLYFWPLWLAPFSLFLLSALYKKIKNYSLLTRVEKVFLLSNLAIFILFAIAKARRGYYILPILPFSIILITLYIKRFTPTILPKIYTWGAFVIPLITLSSPLILKSFGFTITFKLIFYTILFFLLQVGLLLLRTKISYPFLAIVLLYLSIEVLFFGLYQPHFSQSTEKEAGKFVKTLITEHKNLRLCAVSKEEGPVANFYFYAEIKEKVPLYREEERALRECHVLILRKTLPPQVQEKARILNFIIRSFENRKEPSKSYYILYNSSTLNTPSL</sequence>
<feature type="transmembrane region" description="Helical" evidence="8">
    <location>
        <begin position="396"/>
        <end position="415"/>
    </location>
</feature>
<dbReference type="AlphaFoldDB" id="A0A832GQ17"/>
<feature type="transmembrane region" description="Helical" evidence="8">
    <location>
        <begin position="84"/>
        <end position="105"/>
    </location>
</feature>
<evidence type="ECO:0000256" key="5">
    <source>
        <dbReference type="ARBA" id="ARBA00022692"/>
    </source>
</evidence>
<feature type="transmembrane region" description="Helical" evidence="8">
    <location>
        <begin position="343"/>
        <end position="360"/>
    </location>
</feature>